<dbReference type="RefSeq" id="WP_184297303.1">
    <property type="nucleotide sequence ID" value="NZ_JACHLP010000002.1"/>
</dbReference>
<accession>A0A840L956</accession>
<dbReference type="Proteomes" id="UP000562027">
    <property type="component" value="Unassembled WGS sequence"/>
</dbReference>
<dbReference type="AlphaFoldDB" id="A0A840L956"/>
<organism evidence="2 3">
    <name type="scientific">Roseateles oligotrophus</name>
    <dbReference type="NCBI Taxonomy" id="1769250"/>
    <lineage>
        <taxon>Bacteria</taxon>
        <taxon>Pseudomonadati</taxon>
        <taxon>Pseudomonadota</taxon>
        <taxon>Betaproteobacteria</taxon>
        <taxon>Burkholderiales</taxon>
        <taxon>Sphaerotilaceae</taxon>
        <taxon>Roseateles</taxon>
    </lineage>
</organism>
<evidence type="ECO:0000313" key="2">
    <source>
        <dbReference type="EMBL" id="MBB4842728.1"/>
    </source>
</evidence>
<feature type="signal peptide" evidence="1">
    <location>
        <begin position="1"/>
        <end position="24"/>
    </location>
</feature>
<protein>
    <recommendedName>
        <fullName evidence="4">Flp pilus assembly protein CpaB</fullName>
    </recommendedName>
</protein>
<keyword evidence="1" id="KW-0732">Signal</keyword>
<dbReference type="EMBL" id="JACHLP010000002">
    <property type="protein sequence ID" value="MBB4842728.1"/>
    <property type="molecule type" value="Genomic_DNA"/>
</dbReference>
<gene>
    <name evidence="2" type="ORF">HNP55_001243</name>
</gene>
<evidence type="ECO:0000313" key="3">
    <source>
        <dbReference type="Proteomes" id="UP000562027"/>
    </source>
</evidence>
<proteinExistence type="predicted"/>
<keyword evidence="3" id="KW-1185">Reference proteome</keyword>
<evidence type="ECO:0000256" key="1">
    <source>
        <dbReference type="SAM" id="SignalP"/>
    </source>
</evidence>
<comment type="caution">
    <text evidence="2">The sequence shown here is derived from an EMBL/GenBank/DDBJ whole genome shotgun (WGS) entry which is preliminary data.</text>
</comment>
<evidence type="ECO:0008006" key="4">
    <source>
        <dbReference type="Google" id="ProtNLM"/>
    </source>
</evidence>
<feature type="chain" id="PRO_5032684516" description="Flp pilus assembly protein CpaB" evidence="1">
    <location>
        <begin position="25"/>
        <end position="94"/>
    </location>
</feature>
<name>A0A840L956_9BURK</name>
<reference evidence="2 3" key="1">
    <citation type="submission" date="2020-08" db="EMBL/GenBank/DDBJ databases">
        <title>Functional genomics of gut bacteria from endangered species of beetles.</title>
        <authorList>
            <person name="Carlos-Shanley C."/>
        </authorList>
    </citation>
    <scope>NUCLEOTIDE SEQUENCE [LARGE SCALE GENOMIC DNA]</scope>
    <source>
        <strain evidence="2 3">S00239</strain>
    </source>
</reference>
<sequence length="94" mass="9787">MFSSSKKFALIAFVALGLTAGASAAYLLHAKSSTPAVAVVKLERVVITGKRQQLADAAQARPIERLPRVVIEARRAPEALQVADAQACAAALAC</sequence>